<sequence>MRQTKMGMLHALYTDNPACTNAEACELLGVDSQMLRTMKNRLKNQGYIHVEDNGEVTILKPYTRGVSTPNNFKADVYYEMVDAYMEDFRQQSTFNDRLAVGREIRLILEKL</sequence>
<accession>A0A8S5NWA3</accession>
<organism evidence="1">
    <name type="scientific">Myoviridae sp. ctiu99</name>
    <dbReference type="NCBI Taxonomy" id="2825158"/>
    <lineage>
        <taxon>Viruses</taxon>
        <taxon>Duplodnaviria</taxon>
        <taxon>Heunggongvirae</taxon>
        <taxon>Uroviricota</taxon>
        <taxon>Caudoviricetes</taxon>
    </lineage>
</organism>
<name>A0A8S5NWA3_9CAUD</name>
<evidence type="ECO:0000313" key="1">
    <source>
        <dbReference type="EMBL" id="DAD98259.1"/>
    </source>
</evidence>
<dbReference type="InterPro" id="IPR036390">
    <property type="entry name" value="WH_DNA-bd_sf"/>
</dbReference>
<dbReference type="SUPFAM" id="SSF46785">
    <property type="entry name" value="Winged helix' DNA-binding domain"/>
    <property type="match status" value="1"/>
</dbReference>
<reference evidence="1" key="1">
    <citation type="journal article" date="2021" name="Proc. Natl. Acad. Sci. U.S.A.">
        <title>A Catalog of Tens of Thousands of Viruses from Human Metagenomes Reveals Hidden Associations with Chronic Diseases.</title>
        <authorList>
            <person name="Tisza M.J."/>
            <person name="Buck C.B."/>
        </authorList>
    </citation>
    <scope>NUCLEOTIDE SEQUENCE</scope>
    <source>
        <strain evidence="1">Ctiu99</strain>
    </source>
</reference>
<dbReference type="EMBL" id="BK015257">
    <property type="protein sequence ID" value="DAD98259.1"/>
    <property type="molecule type" value="Genomic_DNA"/>
</dbReference>
<protein>
    <submittedName>
        <fullName evidence="1">Multiple antibiotic resistance protein MarR/DNA family protein, HTH motif.67A</fullName>
    </submittedName>
</protein>
<proteinExistence type="predicted"/>